<dbReference type="AlphaFoldDB" id="A0AAN9J2W2"/>
<gene>
    <name evidence="1" type="ORF">RIF29_06144</name>
</gene>
<dbReference type="EMBL" id="JAYWIO010000001">
    <property type="protein sequence ID" value="KAK7291195.1"/>
    <property type="molecule type" value="Genomic_DNA"/>
</dbReference>
<reference evidence="1 2" key="1">
    <citation type="submission" date="2024-01" db="EMBL/GenBank/DDBJ databases">
        <title>The genomes of 5 underutilized Papilionoideae crops provide insights into root nodulation and disease resistanc.</title>
        <authorList>
            <person name="Yuan L."/>
        </authorList>
    </citation>
    <scope>NUCLEOTIDE SEQUENCE [LARGE SCALE GENOMIC DNA]</scope>
    <source>
        <strain evidence="1">ZHUSHIDOU_FW_LH</strain>
        <tissue evidence="1">Leaf</tissue>
    </source>
</reference>
<keyword evidence="2" id="KW-1185">Reference proteome</keyword>
<organism evidence="1 2">
    <name type="scientific">Crotalaria pallida</name>
    <name type="common">Smooth rattlebox</name>
    <name type="synonym">Crotalaria striata</name>
    <dbReference type="NCBI Taxonomy" id="3830"/>
    <lineage>
        <taxon>Eukaryota</taxon>
        <taxon>Viridiplantae</taxon>
        <taxon>Streptophyta</taxon>
        <taxon>Embryophyta</taxon>
        <taxon>Tracheophyta</taxon>
        <taxon>Spermatophyta</taxon>
        <taxon>Magnoliopsida</taxon>
        <taxon>eudicotyledons</taxon>
        <taxon>Gunneridae</taxon>
        <taxon>Pentapetalae</taxon>
        <taxon>rosids</taxon>
        <taxon>fabids</taxon>
        <taxon>Fabales</taxon>
        <taxon>Fabaceae</taxon>
        <taxon>Papilionoideae</taxon>
        <taxon>50 kb inversion clade</taxon>
        <taxon>genistoids sensu lato</taxon>
        <taxon>core genistoids</taxon>
        <taxon>Crotalarieae</taxon>
        <taxon>Crotalaria</taxon>
    </lineage>
</organism>
<dbReference type="GO" id="GO:0007166">
    <property type="term" value="P:cell surface receptor signaling pathway"/>
    <property type="evidence" value="ECO:0007669"/>
    <property type="project" value="InterPro"/>
</dbReference>
<comment type="caution">
    <text evidence="1">The sequence shown here is derived from an EMBL/GenBank/DDBJ whole genome shotgun (WGS) entry which is preliminary data.</text>
</comment>
<protein>
    <submittedName>
        <fullName evidence="1">Uncharacterized protein</fullName>
    </submittedName>
</protein>
<evidence type="ECO:0000313" key="1">
    <source>
        <dbReference type="EMBL" id="KAK7291195.1"/>
    </source>
</evidence>
<name>A0AAN9J2W2_CROPI</name>
<dbReference type="InterPro" id="IPR036537">
    <property type="entry name" value="Adaptor_Cbl_N_dom_sf"/>
</dbReference>
<proteinExistence type="predicted"/>
<sequence length="268" mass="29992">MANKPLEIPIPIPSLCKVKVHHSICLELQGFIDRILQIILAIESFRPNCELAIQALCSLHFTLDKAKSVIKDCSESSKLYLAITSHKIFSRCEKIRNAFKLYLDQIQHVVPIPLAAKISAILHDLRDLKFSLESAEGDARKVVLSLFEKDLSDSASIENAELVAIQTATSRLGIVSQFALLVEKATLKRQLDKANYTNQKEKGLLEYLLYLLIKHGKIICQFQNGSHSLQHEYHHQSIKQDLLVDEAMSENQVNGSIDPKAGDLGLLS</sequence>
<accession>A0AAN9J2W2</accession>
<evidence type="ECO:0000313" key="2">
    <source>
        <dbReference type="Proteomes" id="UP001372338"/>
    </source>
</evidence>
<dbReference type="Gene3D" id="1.20.930.20">
    <property type="entry name" value="Adaptor protein Cbl, N-terminal domain"/>
    <property type="match status" value="1"/>
</dbReference>
<dbReference type="Proteomes" id="UP001372338">
    <property type="component" value="Unassembled WGS sequence"/>
</dbReference>